<keyword evidence="2" id="KW-1185">Reference proteome</keyword>
<dbReference type="GO" id="GO:0000502">
    <property type="term" value="C:proteasome complex"/>
    <property type="evidence" value="ECO:0007669"/>
    <property type="project" value="UniProtKB-KW"/>
</dbReference>
<evidence type="ECO:0000313" key="1">
    <source>
        <dbReference type="EMBL" id="GER26725.1"/>
    </source>
</evidence>
<name>A0A5A7P1Q2_STRAF</name>
<keyword evidence="1" id="KW-0647">Proteasome</keyword>
<accession>A0A5A7P1Q2</accession>
<evidence type="ECO:0000313" key="2">
    <source>
        <dbReference type="Proteomes" id="UP000325081"/>
    </source>
</evidence>
<proteinExistence type="predicted"/>
<organism evidence="1 2">
    <name type="scientific">Striga asiatica</name>
    <name type="common">Asiatic witchweed</name>
    <name type="synonym">Buchnera asiatica</name>
    <dbReference type="NCBI Taxonomy" id="4170"/>
    <lineage>
        <taxon>Eukaryota</taxon>
        <taxon>Viridiplantae</taxon>
        <taxon>Streptophyta</taxon>
        <taxon>Embryophyta</taxon>
        <taxon>Tracheophyta</taxon>
        <taxon>Spermatophyta</taxon>
        <taxon>Magnoliopsida</taxon>
        <taxon>eudicotyledons</taxon>
        <taxon>Gunneridae</taxon>
        <taxon>Pentapetalae</taxon>
        <taxon>asterids</taxon>
        <taxon>lamiids</taxon>
        <taxon>Lamiales</taxon>
        <taxon>Orobanchaceae</taxon>
        <taxon>Buchnereae</taxon>
        <taxon>Striga</taxon>
    </lineage>
</organism>
<dbReference type="EMBL" id="BKCP01001114">
    <property type="protein sequence ID" value="GER26725.1"/>
    <property type="molecule type" value="Genomic_DNA"/>
</dbReference>
<sequence length="234" mass="25894">MERALLPSEYLDFDLDLNLVLDLADRVQLFKREDLDLDLDLDLVLYLANRLKLLKRDPMSRTNEEERIAALSLSIKGAAIWGGVGEVAFCLPVKVRSFLRGCDGEDGWRSIADARAAADRDFPRPGAAETCGISNGSPARCCSYAGPSPVVSSTGEKDNEKKVELAKLGDQNPNIMKGHVSDRKGLTSFSTHRIRHWCPNGEFSTLCRNRRPIRGPISEQNSIANLSRSPLKNN</sequence>
<dbReference type="Proteomes" id="UP000325081">
    <property type="component" value="Unassembled WGS sequence"/>
</dbReference>
<comment type="caution">
    <text evidence="1">The sequence shown here is derived from an EMBL/GenBank/DDBJ whole genome shotgun (WGS) entry which is preliminary data.</text>
</comment>
<protein>
    <submittedName>
        <fullName evidence="1">Proteasome subunit beta 1</fullName>
    </submittedName>
</protein>
<dbReference type="AlphaFoldDB" id="A0A5A7P1Q2"/>
<reference evidence="2" key="1">
    <citation type="journal article" date="2019" name="Curr. Biol.">
        <title>Genome Sequence of Striga asiatica Provides Insight into the Evolution of Plant Parasitism.</title>
        <authorList>
            <person name="Yoshida S."/>
            <person name="Kim S."/>
            <person name="Wafula E.K."/>
            <person name="Tanskanen J."/>
            <person name="Kim Y.M."/>
            <person name="Honaas L."/>
            <person name="Yang Z."/>
            <person name="Spallek T."/>
            <person name="Conn C.E."/>
            <person name="Ichihashi Y."/>
            <person name="Cheong K."/>
            <person name="Cui S."/>
            <person name="Der J.P."/>
            <person name="Gundlach H."/>
            <person name="Jiao Y."/>
            <person name="Hori C."/>
            <person name="Ishida J.K."/>
            <person name="Kasahara H."/>
            <person name="Kiba T."/>
            <person name="Kim M.S."/>
            <person name="Koo N."/>
            <person name="Laohavisit A."/>
            <person name="Lee Y.H."/>
            <person name="Lumba S."/>
            <person name="McCourt P."/>
            <person name="Mortimer J.C."/>
            <person name="Mutuku J.M."/>
            <person name="Nomura T."/>
            <person name="Sasaki-Sekimoto Y."/>
            <person name="Seto Y."/>
            <person name="Wang Y."/>
            <person name="Wakatake T."/>
            <person name="Sakakibara H."/>
            <person name="Demura T."/>
            <person name="Yamaguchi S."/>
            <person name="Yoneyama K."/>
            <person name="Manabe R.I."/>
            <person name="Nelson D.C."/>
            <person name="Schulman A.H."/>
            <person name="Timko M.P."/>
            <person name="dePamphilis C.W."/>
            <person name="Choi D."/>
            <person name="Shirasu K."/>
        </authorList>
    </citation>
    <scope>NUCLEOTIDE SEQUENCE [LARGE SCALE GENOMIC DNA]</scope>
    <source>
        <strain evidence="2">cv. UVA1</strain>
    </source>
</reference>
<gene>
    <name evidence="1" type="ORF">STAS_02385</name>
</gene>